<evidence type="ECO:0000256" key="3">
    <source>
        <dbReference type="ARBA" id="ARBA00022927"/>
    </source>
</evidence>
<evidence type="ECO:0000256" key="4">
    <source>
        <dbReference type="RuleBase" id="RU367079"/>
    </source>
</evidence>
<keyword evidence="5" id="KW-0175">Coiled coil</keyword>
<dbReference type="GO" id="GO:0006612">
    <property type="term" value="P:protein targeting to membrane"/>
    <property type="evidence" value="ECO:0007669"/>
    <property type="project" value="UniProtKB-UniRule"/>
</dbReference>
<feature type="coiled-coil region" evidence="5">
    <location>
        <begin position="129"/>
        <end position="156"/>
    </location>
</feature>
<comment type="function">
    <text evidence="4">Component of the exocyst complex involved in the docking of exocytic vesicles with fusion sites on the plasma membrane.</text>
</comment>
<dbReference type="OrthoDB" id="272977at2759"/>
<dbReference type="InterPro" id="IPR048630">
    <property type="entry name" value="Sec8_M"/>
</dbReference>
<evidence type="ECO:0000256" key="5">
    <source>
        <dbReference type="SAM" id="Coils"/>
    </source>
</evidence>
<proteinExistence type="inferred from homology"/>
<dbReference type="Pfam" id="PF20652">
    <property type="entry name" value="Sec8_C"/>
    <property type="match status" value="1"/>
</dbReference>
<feature type="domain" description="Exocyst complex component Sec8 middle helical bundle" evidence="7">
    <location>
        <begin position="266"/>
        <end position="501"/>
    </location>
</feature>
<dbReference type="GO" id="GO:0015031">
    <property type="term" value="P:protein transport"/>
    <property type="evidence" value="ECO:0007669"/>
    <property type="project" value="UniProtKB-KW"/>
</dbReference>
<keyword evidence="1 4" id="KW-0813">Transport</keyword>
<dbReference type="InterPro" id="IPR007191">
    <property type="entry name" value="Sec8_exocyst_N"/>
</dbReference>
<organism evidence="8 9">
    <name type="scientific">Pichia membranifaciens NRRL Y-2026</name>
    <dbReference type="NCBI Taxonomy" id="763406"/>
    <lineage>
        <taxon>Eukaryota</taxon>
        <taxon>Fungi</taxon>
        <taxon>Dikarya</taxon>
        <taxon>Ascomycota</taxon>
        <taxon>Saccharomycotina</taxon>
        <taxon>Pichiomycetes</taxon>
        <taxon>Pichiales</taxon>
        <taxon>Pichiaceae</taxon>
        <taxon>Pichia</taxon>
    </lineage>
</organism>
<evidence type="ECO:0000259" key="7">
    <source>
        <dbReference type="Pfam" id="PF20652"/>
    </source>
</evidence>
<dbReference type="AlphaFoldDB" id="A0A1E3NJH2"/>
<name>A0A1E3NJH2_9ASCO</name>
<evidence type="ECO:0000259" key="6">
    <source>
        <dbReference type="Pfam" id="PF04048"/>
    </source>
</evidence>
<keyword evidence="3 4" id="KW-0653">Protein transport</keyword>
<dbReference type="EMBL" id="KV454003">
    <property type="protein sequence ID" value="ODQ46261.1"/>
    <property type="molecule type" value="Genomic_DNA"/>
</dbReference>
<evidence type="ECO:0000256" key="2">
    <source>
        <dbReference type="ARBA" id="ARBA00022483"/>
    </source>
</evidence>
<sequence length="1013" mass="115725">MTEKASASLQQLQGTLTLFESDWPDLLNTDCNPLDIALPLIDENGLLNYKDFNDLRRQFTQQLQRAVNANYMAFNDSIGSYGISIETLNQSQDRLSNIRECLDSVNTMLNSQANILGELNTKRMEHGQILNMLEEINDVQKKLTNLQESVENREFEKSVNLVKEIQEIFSDNRLSSIDGLQSLQLRLNSSVSLLLDGLIDEIGNYIYLKNSSNINAENAATSNRISVNKGLLAFIKKLNGKSIGEDEELEIQNGRYDELLARFKFVQKLNKESECLSSLIDNCDREIKQIIKRSVNEVKNKFPAQIELNSSSLSDKKNPFASFNLLQGLNGVIIKEVFESIFSRVLFLIQRHIVIYEIAKISGYKYKISKILREVQKQISLIIFNYVIDENLLNDLEELDLKSKNKTGNTPFDKVPKQFESIENGPMFQFSKLSITSLSGDLIDSLNNIFVSQGQGIISSEFTFQNKMDSSIFIGVDDVNESKKNILVPPNIFNMAYIIDEFISFTNNLLTIYPSTEQQKTNMNGVVVFFNQFMDVVFVSQLENSLIYQFDKLCEHKWKTDQLLDASLSFEQFFNKVTILLDTTLYHRPSYVHIIFKLLYKISDKFKDIQETLLKTNESKLLSKWINDSKLKMISNDIVKNLLSNSQTSEEFQNLDSLQSKELTYALSIGGTYIPAMNPNNFLTLERMKSLVDLLASLSNVLAWLPKMKRKAPELFQGIDLVQKLKETWSLSIFNDSEFPLTVVNLDNENNKSFKINSSDDNNKDSNGTYLNNEIEADIQGFIALDTQSGKEFEGIVNTLKGLMNDVEILIRYEIRVECIWCMIQMMVNKQWEQQGDESVDLGVDKFCDKVNNISRIFTRISKNIMDKSKDEIRIRIFGGLGFWIDKLSIFESRRIEVMGKSGWMKMIVNLRVLQQVIKSIDSDIQSDFEIGGGVMNGSLKYFTLGMGGERFIMSIEKLQSEGLSFSEEDWKNLIRLVYSEKLKKEGGGNVSKKYMAAQARLLKTLAVTIAKN</sequence>
<keyword evidence="2 4" id="KW-0268">Exocytosis</keyword>
<dbReference type="GO" id="GO:0006893">
    <property type="term" value="P:Golgi to plasma membrane transport"/>
    <property type="evidence" value="ECO:0007669"/>
    <property type="project" value="TreeGrafter"/>
</dbReference>
<dbReference type="PANTHER" id="PTHR14146">
    <property type="entry name" value="EXOCYST COMPLEX COMPONENT 4"/>
    <property type="match status" value="1"/>
</dbReference>
<keyword evidence="9" id="KW-1185">Reference proteome</keyword>
<dbReference type="InterPro" id="IPR039682">
    <property type="entry name" value="Sec8/EXOC4"/>
</dbReference>
<dbReference type="GO" id="GO:0090522">
    <property type="term" value="P:vesicle tethering involved in exocytosis"/>
    <property type="evidence" value="ECO:0007669"/>
    <property type="project" value="UniProtKB-UniRule"/>
</dbReference>
<evidence type="ECO:0000313" key="8">
    <source>
        <dbReference type="EMBL" id="ODQ46261.1"/>
    </source>
</evidence>
<dbReference type="Pfam" id="PF04048">
    <property type="entry name" value="Sec8_N"/>
    <property type="match status" value="1"/>
</dbReference>
<protein>
    <recommendedName>
        <fullName evidence="4">Exocyst complex component Sec8</fullName>
    </recommendedName>
</protein>
<dbReference type="STRING" id="763406.A0A1E3NJH2"/>
<reference evidence="8 9" key="1">
    <citation type="journal article" date="2016" name="Proc. Natl. Acad. Sci. U.S.A.">
        <title>Comparative genomics of biotechnologically important yeasts.</title>
        <authorList>
            <person name="Riley R."/>
            <person name="Haridas S."/>
            <person name="Wolfe K.H."/>
            <person name="Lopes M.R."/>
            <person name="Hittinger C.T."/>
            <person name="Goeker M."/>
            <person name="Salamov A.A."/>
            <person name="Wisecaver J.H."/>
            <person name="Long T.M."/>
            <person name="Calvey C.H."/>
            <person name="Aerts A.L."/>
            <person name="Barry K.W."/>
            <person name="Choi C."/>
            <person name="Clum A."/>
            <person name="Coughlan A.Y."/>
            <person name="Deshpande S."/>
            <person name="Douglass A.P."/>
            <person name="Hanson S.J."/>
            <person name="Klenk H.-P."/>
            <person name="LaButti K.M."/>
            <person name="Lapidus A."/>
            <person name="Lindquist E.A."/>
            <person name="Lipzen A.M."/>
            <person name="Meier-Kolthoff J.P."/>
            <person name="Ohm R.A."/>
            <person name="Otillar R.P."/>
            <person name="Pangilinan J.L."/>
            <person name="Peng Y."/>
            <person name="Rokas A."/>
            <person name="Rosa C.A."/>
            <person name="Scheuner C."/>
            <person name="Sibirny A.A."/>
            <person name="Slot J.C."/>
            <person name="Stielow J.B."/>
            <person name="Sun H."/>
            <person name="Kurtzman C.P."/>
            <person name="Blackwell M."/>
            <person name="Grigoriev I.V."/>
            <person name="Jeffries T.W."/>
        </authorList>
    </citation>
    <scope>NUCLEOTIDE SEQUENCE [LARGE SCALE GENOMIC DNA]</scope>
    <source>
        <strain evidence="8 9">NRRL Y-2026</strain>
    </source>
</reference>
<dbReference type="GO" id="GO:0006904">
    <property type="term" value="P:vesicle docking involved in exocytosis"/>
    <property type="evidence" value="ECO:0007669"/>
    <property type="project" value="InterPro"/>
</dbReference>
<evidence type="ECO:0000256" key="1">
    <source>
        <dbReference type="ARBA" id="ARBA00022448"/>
    </source>
</evidence>
<gene>
    <name evidence="8" type="ORF">PICMEDRAFT_72344</name>
</gene>
<evidence type="ECO:0000313" key="9">
    <source>
        <dbReference type="Proteomes" id="UP000094455"/>
    </source>
</evidence>
<dbReference type="Proteomes" id="UP000094455">
    <property type="component" value="Unassembled WGS sequence"/>
</dbReference>
<comment type="similarity">
    <text evidence="4">Belongs to the SEC8 family.</text>
</comment>
<dbReference type="RefSeq" id="XP_019017374.1">
    <property type="nucleotide sequence ID" value="XM_019164166.1"/>
</dbReference>
<dbReference type="GO" id="GO:0000145">
    <property type="term" value="C:exocyst"/>
    <property type="evidence" value="ECO:0007669"/>
    <property type="project" value="UniProtKB-UniRule"/>
</dbReference>
<feature type="domain" description="Exocyst complex component Sec8 N-terminal" evidence="6">
    <location>
        <begin position="12"/>
        <end position="143"/>
    </location>
</feature>
<accession>A0A1E3NJH2</accession>
<dbReference type="GeneID" id="30180853"/>
<dbReference type="PANTHER" id="PTHR14146:SF0">
    <property type="entry name" value="EXOCYST COMPLEX COMPONENT 4"/>
    <property type="match status" value="1"/>
</dbReference>